<proteinExistence type="predicted"/>
<dbReference type="AlphaFoldDB" id="W4GZT9"/>
<gene>
    <name evidence="2" type="ORF">H257_03644</name>
</gene>
<evidence type="ECO:0000256" key="1">
    <source>
        <dbReference type="SAM" id="MobiDB-lite"/>
    </source>
</evidence>
<reference evidence="2" key="1">
    <citation type="submission" date="2013-12" db="EMBL/GenBank/DDBJ databases">
        <title>The Genome Sequence of Aphanomyces astaci APO3.</title>
        <authorList>
            <consortium name="The Broad Institute Genomics Platform"/>
            <person name="Russ C."/>
            <person name="Tyler B."/>
            <person name="van West P."/>
            <person name="Dieguez-Uribeondo J."/>
            <person name="Young S.K."/>
            <person name="Zeng Q."/>
            <person name="Gargeya S."/>
            <person name="Fitzgerald M."/>
            <person name="Abouelleil A."/>
            <person name="Alvarado L."/>
            <person name="Chapman S.B."/>
            <person name="Gainer-Dewar J."/>
            <person name="Goldberg J."/>
            <person name="Griggs A."/>
            <person name="Gujja S."/>
            <person name="Hansen M."/>
            <person name="Howarth C."/>
            <person name="Imamovic A."/>
            <person name="Ireland A."/>
            <person name="Larimer J."/>
            <person name="McCowan C."/>
            <person name="Murphy C."/>
            <person name="Pearson M."/>
            <person name="Poon T.W."/>
            <person name="Priest M."/>
            <person name="Roberts A."/>
            <person name="Saif S."/>
            <person name="Shea T."/>
            <person name="Sykes S."/>
            <person name="Wortman J."/>
            <person name="Nusbaum C."/>
            <person name="Birren B."/>
        </authorList>
    </citation>
    <scope>NUCLEOTIDE SEQUENCE [LARGE SCALE GENOMIC DNA]</scope>
    <source>
        <strain evidence="2">APO3</strain>
    </source>
</reference>
<feature type="compositionally biased region" description="Low complexity" evidence="1">
    <location>
        <begin position="85"/>
        <end position="94"/>
    </location>
</feature>
<dbReference type="RefSeq" id="XP_009826125.1">
    <property type="nucleotide sequence ID" value="XM_009827823.1"/>
</dbReference>
<dbReference type="GeneID" id="20805640"/>
<organism evidence="2">
    <name type="scientific">Aphanomyces astaci</name>
    <name type="common">Crayfish plague agent</name>
    <dbReference type="NCBI Taxonomy" id="112090"/>
    <lineage>
        <taxon>Eukaryota</taxon>
        <taxon>Sar</taxon>
        <taxon>Stramenopiles</taxon>
        <taxon>Oomycota</taxon>
        <taxon>Saprolegniomycetes</taxon>
        <taxon>Saprolegniales</taxon>
        <taxon>Verrucalvaceae</taxon>
        <taxon>Aphanomyces</taxon>
    </lineage>
</organism>
<dbReference type="OrthoDB" id="9971853at2759"/>
<dbReference type="EMBL" id="KI913119">
    <property type="protein sequence ID" value="ETV84433.1"/>
    <property type="molecule type" value="Genomic_DNA"/>
</dbReference>
<dbReference type="VEuPathDB" id="FungiDB:H257_03644"/>
<protein>
    <submittedName>
        <fullName evidence="2">Uncharacterized protein</fullName>
    </submittedName>
</protein>
<evidence type="ECO:0000313" key="2">
    <source>
        <dbReference type="EMBL" id="ETV84433.1"/>
    </source>
</evidence>
<sequence>MVVSWYHLELRDGNFVDDDGRVVLLKGVNLGGSTKIPSSAASAASISFVIRPRSTKHTSPYCSGGDSIAFTSSRRGKPPSMPELASTTPSTSRTSARFSVAPGVLIITNQSKSFYSATTNIHSMVQLARVVADLDHVMGFGMITSSMMMT</sequence>
<feature type="region of interest" description="Disordered" evidence="1">
    <location>
        <begin position="69"/>
        <end position="94"/>
    </location>
</feature>
<accession>W4GZT9</accession>
<name>W4GZT9_APHAT</name>